<dbReference type="PROSITE" id="PS50240">
    <property type="entry name" value="TRYPSIN_DOM"/>
    <property type="match status" value="1"/>
</dbReference>
<dbReference type="SUPFAM" id="SSF50494">
    <property type="entry name" value="Trypsin-like serine proteases"/>
    <property type="match status" value="1"/>
</dbReference>
<dbReference type="InterPro" id="IPR001314">
    <property type="entry name" value="Peptidase_S1A"/>
</dbReference>
<evidence type="ECO:0000313" key="2">
    <source>
        <dbReference type="EMBL" id="CAD7231856.1"/>
    </source>
</evidence>
<dbReference type="PRINTS" id="PR00722">
    <property type="entry name" value="CHYMOTRYPSIN"/>
</dbReference>
<dbReference type="GO" id="GO:0006508">
    <property type="term" value="P:proteolysis"/>
    <property type="evidence" value="ECO:0007669"/>
    <property type="project" value="InterPro"/>
</dbReference>
<dbReference type="FunFam" id="2.40.10.10:FF:000068">
    <property type="entry name" value="transmembrane protease serine 2"/>
    <property type="match status" value="1"/>
</dbReference>
<sequence length="285" mass="30951">MKMRLISCLLLLWTSLADAAQARNIESTKIEDEAPHPIDGMRIINGNNALPGQFPHQMSLRTPEGSHFCGGSIISRRWIVTSARCVVGIALSEIQVVSGTISLASGGTIHQVTEIVVHEDYNPSVSFAYDYAVLRVSPSFTFSPYVNDIKIGSDYTLFGLPIGDGIASGLLCYASGWGITDLDNDALPTILQQTVLLALTDGQCKPKIPGYVDDAHVCTLTPPSNVCSGDFGGPLTCWKDDEWKLYGIASFAFRNCNPELPAGWADTASTKGRKWIRRACNYCFP</sequence>
<dbReference type="InterPro" id="IPR009003">
    <property type="entry name" value="Peptidase_S1_PA"/>
</dbReference>
<organism evidence="2">
    <name type="scientific">Cyprideis torosa</name>
    <dbReference type="NCBI Taxonomy" id="163714"/>
    <lineage>
        <taxon>Eukaryota</taxon>
        <taxon>Metazoa</taxon>
        <taxon>Ecdysozoa</taxon>
        <taxon>Arthropoda</taxon>
        <taxon>Crustacea</taxon>
        <taxon>Oligostraca</taxon>
        <taxon>Ostracoda</taxon>
        <taxon>Podocopa</taxon>
        <taxon>Podocopida</taxon>
        <taxon>Cytherocopina</taxon>
        <taxon>Cytheroidea</taxon>
        <taxon>Cytherideidae</taxon>
        <taxon>Cyprideis</taxon>
    </lineage>
</organism>
<dbReference type="Pfam" id="PF00089">
    <property type="entry name" value="Trypsin"/>
    <property type="match status" value="1"/>
</dbReference>
<name>A0A7R8WMT8_9CRUS</name>
<dbReference type="EMBL" id="OB663948">
    <property type="protein sequence ID" value="CAD7231856.1"/>
    <property type="molecule type" value="Genomic_DNA"/>
</dbReference>
<gene>
    <name evidence="2" type="ORF">CTOB1V02_LOCUS9699</name>
</gene>
<dbReference type="Gene3D" id="2.40.10.10">
    <property type="entry name" value="Trypsin-like serine proteases"/>
    <property type="match status" value="1"/>
</dbReference>
<dbReference type="SMART" id="SM00020">
    <property type="entry name" value="Tryp_SPc"/>
    <property type="match status" value="1"/>
</dbReference>
<reference evidence="2" key="1">
    <citation type="submission" date="2020-11" db="EMBL/GenBank/DDBJ databases">
        <authorList>
            <person name="Tran Van P."/>
        </authorList>
    </citation>
    <scope>NUCLEOTIDE SEQUENCE</scope>
</reference>
<dbReference type="InterPro" id="IPR043504">
    <property type="entry name" value="Peptidase_S1_PA_chymotrypsin"/>
</dbReference>
<protein>
    <submittedName>
        <fullName evidence="2">Uncharacterized protein</fullName>
    </submittedName>
</protein>
<dbReference type="CDD" id="cd00190">
    <property type="entry name" value="Tryp_SPc"/>
    <property type="match status" value="1"/>
</dbReference>
<accession>A0A7R8WMT8</accession>
<evidence type="ECO:0000256" key="1">
    <source>
        <dbReference type="ARBA" id="ARBA00023157"/>
    </source>
</evidence>
<dbReference type="PANTHER" id="PTHR24250">
    <property type="entry name" value="CHYMOTRYPSIN-RELATED"/>
    <property type="match status" value="1"/>
</dbReference>
<dbReference type="PANTHER" id="PTHR24250:SF27">
    <property type="entry name" value="ELASTASE 2 LIKE"/>
    <property type="match status" value="1"/>
</dbReference>
<keyword evidence="1" id="KW-1015">Disulfide bond</keyword>
<proteinExistence type="predicted"/>
<dbReference type="OrthoDB" id="6755574at2759"/>
<dbReference type="GO" id="GO:0004252">
    <property type="term" value="F:serine-type endopeptidase activity"/>
    <property type="evidence" value="ECO:0007669"/>
    <property type="project" value="InterPro"/>
</dbReference>
<dbReference type="AlphaFoldDB" id="A0A7R8WMT8"/>
<dbReference type="InterPro" id="IPR001254">
    <property type="entry name" value="Trypsin_dom"/>
</dbReference>